<dbReference type="CDD" id="cd14066">
    <property type="entry name" value="STKc_IRAK"/>
    <property type="match status" value="1"/>
</dbReference>
<dbReference type="EMBL" id="JAWXYG010000013">
    <property type="protein sequence ID" value="KAK4255512.1"/>
    <property type="molecule type" value="Genomic_DNA"/>
</dbReference>
<dbReference type="FunFam" id="1.10.510.10:FF:000108">
    <property type="entry name" value="L-type lectin-domain containing receptor kinase S.4"/>
    <property type="match status" value="1"/>
</dbReference>
<evidence type="ECO:0000256" key="4">
    <source>
        <dbReference type="ARBA" id="ARBA00010217"/>
    </source>
</evidence>
<dbReference type="InterPro" id="IPR011009">
    <property type="entry name" value="Kinase-like_dom_sf"/>
</dbReference>
<feature type="signal peptide" evidence="22">
    <location>
        <begin position="1"/>
        <end position="27"/>
    </location>
</feature>
<dbReference type="InterPro" id="IPR000719">
    <property type="entry name" value="Prot_kinase_dom"/>
</dbReference>
<proteinExistence type="inferred from homology"/>
<evidence type="ECO:0000256" key="19">
    <source>
        <dbReference type="PROSITE-ProRule" id="PRU10141"/>
    </source>
</evidence>
<dbReference type="Pfam" id="PF00069">
    <property type="entry name" value="Pkinase"/>
    <property type="match status" value="1"/>
</dbReference>
<comment type="similarity">
    <text evidence="4">In the C-terminal section; belongs to the protein kinase superfamily. Ser/Thr protein kinase family.</text>
</comment>
<evidence type="ECO:0000313" key="25">
    <source>
        <dbReference type="Proteomes" id="UP001293593"/>
    </source>
</evidence>
<feature type="domain" description="Protein kinase" evidence="23">
    <location>
        <begin position="351"/>
        <end position="626"/>
    </location>
</feature>
<comment type="caution">
    <text evidence="24">The sequence shown here is derived from an EMBL/GenBank/DDBJ whole genome shotgun (WGS) entry which is preliminary data.</text>
</comment>
<protein>
    <recommendedName>
        <fullName evidence="5">non-specific serine/threonine protein kinase</fullName>
        <ecNumber evidence="5">2.7.11.1</ecNumber>
    </recommendedName>
</protein>
<feature type="transmembrane region" description="Helical" evidence="21">
    <location>
        <begin position="295"/>
        <end position="317"/>
    </location>
</feature>
<evidence type="ECO:0000313" key="24">
    <source>
        <dbReference type="EMBL" id="KAK4255512.1"/>
    </source>
</evidence>
<dbReference type="PROSITE" id="PS00108">
    <property type="entry name" value="PROTEIN_KINASE_ST"/>
    <property type="match status" value="1"/>
</dbReference>
<evidence type="ECO:0000256" key="9">
    <source>
        <dbReference type="ARBA" id="ARBA00022729"/>
    </source>
</evidence>
<comment type="subcellular location">
    <subcellularLocation>
        <location evidence="1">Membrane</location>
        <topology evidence="1">Single-pass type I membrane protein</topology>
    </subcellularLocation>
</comment>
<evidence type="ECO:0000256" key="15">
    <source>
        <dbReference type="ARBA" id="ARBA00023136"/>
    </source>
</evidence>
<sequence>MEMHSKITSLALFYLITLLLRSSSVSATEFVYNTNFNYSNIFLCGNSSIQSSILVLTNRSFFTINRAFYPYKIPTKDANSSALLPFATSFIFSIAPIKHFLTGHGFAFIFSPTRGLNGTTSSQYIGFLNFTNQGNPQNHAFGVEFDVRKNVEFNDINDNHVGIDINSLTSLTSHDAGYWGGKNDEEFKRLKLNNGVNYQVWIEFMDSQLNVRMAQAGRKRPKKPLISKNVNLLEVFLDQMYVGFCASTGLLMDTTRIMAWSYSNSNFSIGDALITTDLPSFVHQKGFFSGSRAPIIGLVVVCMILIGCVSLGFFILWRWIGKSEEDLEEWELEYWPHRINYQGIIAATSGFSEKKVIGVGGNGKVYKGVLQGEKVAVKRISHETEAGIREFLAEISSLGRLKHRNLVNFRGWCKREKGSFILVYDYMENGSLDKWIFERDHEDRKILTWEERIQVLKNVASGILYLHEGWEVKVLHRDIKSSNVLLDKDMNARLGDFGLARMHDHHGPVATTTKVIGTIGYIAPEVIKSGRSSTRSDVFGFGILVLEVVCGRRPIEEGKPGLIEWLMSLMEIDELHLGLDERLKAKGGCVIEEVERMIRLGLVCANSDPNVRPTMRQVVNMLEGEFEGNETEENSKGENLLEKIKSAATWDGTALAFSNLRHPTFDDLMFSSYSKTSRSNSNAIPESEIILEEGR</sequence>
<dbReference type="FunFam" id="3.30.200.20:FF:000621">
    <property type="entry name" value="Putative L-type lectin-domain containing receptor kinase VII.2"/>
    <property type="match status" value="1"/>
</dbReference>
<evidence type="ECO:0000256" key="5">
    <source>
        <dbReference type="ARBA" id="ARBA00012513"/>
    </source>
</evidence>
<keyword evidence="13 19" id="KW-0067">ATP-binding</keyword>
<feature type="chain" id="PRO_5042103086" description="non-specific serine/threonine protein kinase" evidence="22">
    <location>
        <begin position="28"/>
        <end position="695"/>
    </location>
</feature>
<dbReference type="PANTHER" id="PTHR27007">
    <property type="match status" value="1"/>
</dbReference>
<comment type="catalytic activity">
    <reaction evidence="17">
        <text>L-threonyl-[protein] + ATP = O-phospho-L-threonyl-[protein] + ADP + H(+)</text>
        <dbReference type="Rhea" id="RHEA:46608"/>
        <dbReference type="Rhea" id="RHEA-COMP:11060"/>
        <dbReference type="Rhea" id="RHEA-COMP:11605"/>
        <dbReference type="ChEBI" id="CHEBI:15378"/>
        <dbReference type="ChEBI" id="CHEBI:30013"/>
        <dbReference type="ChEBI" id="CHEBI:30616"/>
        <dbReference type="ChEBI" id="CHEBI:61977"/>
        <dbReference type="ChEBI" id="CHEBI:456216"/>
        <dbReference type="EC" id="2.7.11.1"/>
    </reaction>
</comment>
<comment type="similarity">
    <text evidence="3">In the N-terminal section; belongs to the leguminous lectin family.</text>
</comment>
<dbReference type="CDD" id="cd06899">
    <property type="entry name" value="lectin_legume_LecRK_Arcelin_ConA"/>
    <property type="match status" value="1"/>
</dbReference>
<dbReference type="InterPro" id="IPR013320">
    <property type="entry name" value="ConA-like_dom_sf"/>
</dbReference>
<name>A0AAE1IS56_9FABA</name>
<keyword evidence="15 21" id="KW-0472">Membrane</keyword>
<keyword evidence="16" id="KW-0675">Receptor</keyword>
<dbReference type="GO" id="GO:0005524">
    <property type="term" value="F:ATP binding"/>
    <property type="evidence" value="ECO:0007669"/>
    <property type="project" value="UniProtKB-UniRule"/>
</dbReference>
<dbReference type="InterPro" id="IPR050528">
    <property type="entry name" value="L-type_Lectin-RKs"/>
</dbReference>
<evidence type="ECO:0000256" key="12">
    <source>
        <dbReference type="ARBA" id="ARBA00022777"/>
    </source>
</evidence>
<keyword evidence="9 22" id="KW-0732">Signal</keyword>
<organism evidence="24 25">
    <name type="scientific">Acacia crassicarpa</name>
    <name type="common">northern wattle</name>
    <dbReference type="NCBI Taxonomy" id="499986"/>
    <lineage>
        <taxon>Eukaryota</taxon>
        <taxon>Viridiplantae</taxon>
        <taxon>Streptophyta</taxon>
        <taxon>Embryophyta</taxon>
        <taxon>Tracheophyta</taxon>
        <taxon>Spermatophyta</taxon>
        <taxon>Magnoliopsida</taxon>
        <taxon>eudicotyledons</taxon>
        <taxon>Gunneridae</taxon>
        <taxon>Pentapetalae</taxon>
        <taxon>rosids</taxon>
        <taxon>fabids</taxon>
        <taxon>Fabales</taxon>
        <taxon>Fabaceae</taxon>
        <taxon>Caesalpinioideae</taxon>
        <taxon>mimosoid clade</taxon>
        <taxon>Acacieae</taxon>
        <taxon>Acacia</taxon>
    </lineage>
</organism>
<evidence type="ECO:0000256" key="7">
    <source>
        <dbReference type="ARBA" id="ARBA00022679"/>
    </source>
</evidence>
<dbReference type="GO" id="GO:0016020">
    <property type="term" value="C:membrane"/>
    <property type="evidence" value="ECO:0007669"/>
    <property type="project" value="UniProtKB-SubCell"/>
</dbReference>
<reference evidence="24" key="1">
    <citation type="submission" date="2023-10" db="EMBL/GenBank/DDBJ databases">
        <title>Chromosome-level genome of the transformable northern wattle, Acacia crassicarpa.</title>
        <authorList>
            <person name="Massaro I."/>
            <person name="Sinha N.R."/>
            <person name="Poethig S."/>
            <person name="Leichty A.R."/>
        </authorList>
    </citation>
    <scope>NUCLEOTIDE SEQUENCE</scope>
    <source>
        <strain evidence="24">Acra3RX</strain>
        <tissue evidence="24">Leaf</tissue>
    </source>
</reference>
<evidence type="ECO:0000256" key="2">
    <source>
        <dbReference type="ARBA" id="ARBA00007606"/>
    </source>
</evidence>
<dbReference type="Gene3D" id="1.10.510.10">
    <property type="entry name" value="Transferase(Phosphotransferase) domain 1"/>
    <property type="match status" value="1"/>
</dbReference>
<accession>A0AAE1IS56</accession>
<comment type="catalytic activity">
    <reaction evidence="18">
        <text>L-seryl-[protein] + ATP = O-phospho-L-seryl-[protein] + ADP + H(+)</text>
        <dbReference type="Rhea" id="RHEA:17989"/>
        <dbReference type="Rhea" id="RHEA-COMP:9863"/>
        <dbReference type="Rhea" id="RHEA-COMP:11604"/>
        <dbReference type="ChEBI" id="CHEBI:15378"/>
        <dbReference type="ChEBI" id="CHEBI:29999"/>
        <dbReference type="ChEBI" id="CHEBI:30616"/>
        <dbReference type="ChEBI" id="CHEBI:83421"/>
        <dbReference type="ChEBI" id="CHEBI:456216"/>
        <dbReference type="EC" id="2.7.11.1"/>
    </reaction>
</comment>
<keyword evidence="12" id="KW-0418">Kinase</keyword>
<dbReference type="Proteomes" id="UP001293593">
    <property type="component" value="Unassembled WGS sequence"/>
</dbReference>
<dbReference type="PROSITE" id="PS00107">
    <property type="entry name" value="PROTEIN_KINASE_ATP"/>
    <property type="match status" value="1"/>
</dbReference>
<keyword evidence="8 21" id="KW-0812">Transmembrane</keyword>
<evidence type="ECO:0000256" key="3">
    <source>
        <dbReference type="ARBA" id="ARBA00008536"/>
    </source>
</evidence>
<dbReference type="SMART" id="SM00220">
    <property type="entry name" value="S_TKc"/>
    <property type="match status" value="1"/>
</dbReference>
<feature type="binding site" evidence="19">
    <location>
        <position position="378"/>
    </location>
    <ligand>
        <name>ATP</name>
        <dbReference type="ChEBI" id="CHEBI:30616"/>
    </ligand>
</feature>
<evidence type="ECO:0000256" key="10">
    <source>
        <dbReference type="ARBA" id="ARBA00022734"/>
    </source>
</evidence>
<evidence type="ECO:0000256" key="1">
    <source>
        <dbReference type="ARBA" id="ARBA00004479"/>
    </source>
</evidence>
<keyword evidence="25" id="KW-1185">Reference proteome</keyword>
<dbReference type="InterPro" id="IPR008271">
    <property type="entry name" value="Ser/Thr_kinase_AS"/>
</dbReference>
<dbReference type="AlphaFoldDB" id="A0AAE1IS56"/>
<evidence type="ECO:0000259" key="23">
    <source>
        <dbReference type="PROSITE" id="PS50011"/>
    </source>
</evidence>
<evidence type="ECO:0000256" key="21">
    <source>
        <dbReference type="SAM" id="Phobius"/>
    </source>
</evidence>
<evidence type="ECO:0000256" key="20">
    <source>
        <dbReference type="SAM" id="MobiDB-lite"/>
    </source>
</evidence>
<evidence type="ECO:0000256" key="18">
    <source>
        <dbReference type="ARBA" id="ARBA00048679"/>
    </source>
</evidence>
<dbReference type="FunFam" id="2.60.120.200:FF:000246">
    <property type="entry name" value="L-type lectin-domain containing receptor kinase V.9"/>
    <property type="match status" value="1"/>
</dbReference>
<dbReference type="InterPro" id="IPR017441">
    <property type="entry name" value="Protein_kinase_ATP_BS"/>
</dbReference>
<keyword evidence="6" id="KW-0723">Serine/threonine-protein kinase</keyword>
<evidence type="ECO:0000256" key="16">
    <source>
        <dbReference type="ARBA" id="ARBA00023170"/>
    </source>
</evidence>
<feature type="region of interest" description="Disordered" evidence="20">
    <location>
        <begin position="676"/>
        <end position="695"/>
    </location>
</feature>
<evidence type="ECO:0000256" key="11">
    <source>
        <dbReference type="ARBA" id="ARBA00022741"/>
    </source>
</evidence>
<dbReference type="SUPFAM" id="SSF49899">
    <property type="entry name" value="Concanavalin A-like lectins/glucanases"/>
    <property type="match status" value="1"/>
</dbReference>
<evidence type="ECO:0000256" key="13">
    <source>
        <dbReference type="ARBA" id="ARBA00022840"/>
    </source>
</evidence>
<dbReference type="GO" id="GO:0030246">
    <property type="term" value="F:carbohydrate binding"/>
    <property type="evidence" value="ECO:0007669"/>
    <property type="project" value="UniProtKB-KW"/>
</dbReference>
<dbReference type="InterPro" id="IPR001220">
    <property type="entry name" value="Legume_lectin_dom"/>
</dbReference>
<dbReference type="Gene3D" id="3.30.200.20">
    <property type="entry name" value="Phosphorylase Kinase, domain 1"/>
    <property type="match status" value="1"/>
</dbReference>
<keyword evidence="11 19" id="KW-0547">Nucleotide-binding</keyword>
<dbReference type="SUPFAM" id="SSF56112">
    <property type="entry name" value="Protein kinase-like (PK-like)"/>
    <property type="match status" value="1"/>
</dbReference>
<dbReference type="GO" id="GO:0004674">
    <property type="term" value="F:protein serine/threonine kinase activity"/>
    <property type="evidence" value="ECO:0007669"/>
    <property type="project" value="UniProtKB-KW"/>
</dbReference>
<evidence type="ECO:0000256" key="8">
    <source>
        <dbReference type="ARBA" id="ARBA00022692"/>
    </source>
</evidence>
<keyword evidence="7" id="KW-0808">Transferase</keyword>
<keyword evidence="14 21" id="KW-1133">Transmembrane helix</keyword>
<dbReference type="PROSITE" id="PS50011">
    <property type="entry name" value="PROTEIN_KINASE_DOM"/>
    <property type="match status" value="1"/>
</dbReference>
<evidence type="ECO:0000256" key="22">
    <source>
        <dbReference type="SAM" id="SignalP"/>
    </source>
</evidence>
<evidence type="ECO:0000256" key="17">
    <source>
        <dbReference type="ARBA" id="ARBA00047899"/>
    </source>
</evidence>
<comment type="similarity">
    <text evidence="2">Belongs to the leguminous lectin family.</text>
</comment>
<gene>
    <name evidence="24" type="ORF">QN277_008507</name>
</gene>
<keyword evidence="10" id="KW-0430">Lectin</keyword>
<dbReference type="Gene3D" id="2.60.120.200">
    <property type="match status" value="1"/>
</dbReference>
<evidence type="ECO:0000256" key="14">
    <source>
        <dbReference type="ARBA" id="ARBA00022989"/>
    </source>
</evidence>
<dbReference type="EC" id="2.7.11.1" evidence="5"/>
<evidence type="ECO:0000256" key="6">
    <source>
        <dbReference type="ARBA" id="ARBA00022527"/>
    </source>
</evidence>
<dbReference type="Pfam" id="PF00139">
    <property type="entry name" value="Lectin_legB"/>
    <property type="match status" value="1"/>
</dbReference>